<sequence length="338" mass="38942">MLYNYSDMHETMKFHLNNVGDPYRGSNYRINSMEIEKDVLDFFAKHWHVEEEYWGYITSSGTEGNMEGLYIGRERFPEGILYLSKDSHYSIFKIARLFRMKFQVVNSRENGEMDYTEFEQLIQQNAGVPAIINANIGTTMKGAVDDIGKIAEILTKYNTEFHIHADGALMGFVLPYIYNNLSFKRHINSIAISGHKFLGTPFPCGVFVTEKKFRSLIENRIDYIDSVDDTILGSRNGHAPLFLKHIITVKQNKGFKEDVFRCLYLAQWLVNRMQSLGIDAWMNDLSITVIFPRPAEIVVKRWQLASNGNLSHVVVMPHVTQEMLEVFLKEYLANPSPS</sequence>
<dbReference type="GO" id="GO:0019752">
    <property type="term" value="P:carboxylic acid metabolic process"/>
    <property type="evidence" value="ECO:0007669"/>
    <property type="project" value="InterPro"/>
</dbReference>
<evidence type="ECO:0008006" key="11">
    <source>
        <dbReference type="Google" id="ProtNLM"/>
    </source>
</evidence>
<keyword evidence="3" id="KW-0210">Decarboxylase</keyword>
<evidence type="ECO:0000256" key="1">
    <source>
        <dbReference type="ARBA" id="ARBA00001933"/>
    </source>
</evidence>
<dbReference type="OrthoDB" id="2161780at2759"/>
<evidence type="ECO:0000313" key="9">
    <source>
        <dbReference type="EnsemblProtists" id="EKX53600"/>
    </source>
</evidence>
<dbReference type="eggNOG" id="KOG0629">
    <property type="taxonomic scope" value="Eukaryota"/>
</dbReference>
<dbReference type="NCBIfam" id="NF002748">
    <property type="entry name" value="PRK02769.1"/>
    <property type="match status" value="1"/>
</dbReference>
<dbReference type="GeneID" id="17310589"/>
<feature type="modified residue" description="N6-(pyridoxal phosphate)lysine" evidence="6">
    <location>
        <position position="196"/>
    </location>
</feature>
<evidence type="ECO:0000256" key="4">
    <source>
        <dbReference type="ARBA" id="ARBA00022898"/>
    </source>
</evidence>
<dbReference type="InterPro" id="IPR051151">
    <property type="entry name" value="Group_II_Decarboxylase"/>
</dbReference>
<evidence type="ECO:0000256" key="2">
    <source>
        <dbReference type="ARBA" id="ARBA00009533"/>
    </source>
</evidence>
<comment type="similarity">
    <text evidence="2 7">Belongs to the group II decarboxylase family.</text>
</comment>
<evidence type="ECO:0000256" key="7">
    <source>
        <dbReference type="RuleBase" id="RU000382"/>
    </source>
</evidence>
<proteinExistence type="inferred from homology"/>
<dbReference type="HOGENOM" id="CLU_028929_0_2_1"/>
<dbReference type="Gene3D" id="3.40.640.10">
    <property type="entry name" value="Type I PLP-dependent aspartate aminotransferase-like (Major domain)"/>
    <property type="match status" value="1"/>
</dbReference>
<dbReference type="Proteomes" id="UP000011087">
    <property type="component" value="Unassembled WGS sequence"/>
</dbReference>
<keyword evidence="4 6" id="KW-0663">Pyridoxal phosphate</keyword>
<dbReference type="KEGG" id="gtt:GUITHDRAFT_156940"/>
<evidence type="ECO:0000313" key="8">
    <source>
        <dbReference type="EMBL" id="EKX53600.1"/>
    </source>
</evidence>
<dbReference type="InterPro" id="IPR015424">
    <property type="entry name" value="PyrdxlP-dep_Trfase"/>
</dbReference>
<dbReference type="Gene3D" id="3.90.1150.10">
    <property type="entry name" value="Aspartate Aminotransferase, domain 1"/>
    <property type="match status" value="1"/>
</dbReference>
<dbReference type="EnsemblProtists" id="EKX53600">
    <property type="protein sequence ID" value="EKX53600"/>
    <property type="gene ID" value="GUITHDRAFT_156940"/>
</dbReference>
<evidence type="ECO:0000256" key="6">
    <source>
        <dbReference type="PIRSR" id="PIRSR602129-50"/>
    </source>
</evidence>
<comment type="cofactor">
    <cofactor evidence="1 6 7">
        <name>pyridoxal 5'-phosphate</name>
        <dbReference type="ChEBI" id="CHEBI:597326"/>
    </cofactor>
</comment>
<dbReference type="Pfam" id="PF00282">
    <property type="entry name" value="Pyridoxal_deC"/>
    <property type="match status" value="1"/>
</dbReference>
<name>L1JZG7_GUITC</name>
<dbReference type="RefSeq" id="XP_005840580.1">
    <property type="nucleotide sequence ID" value="XM_005840523.1"/>
</dbReference>
<dbReference type="PaxDb" id="55529-EKX53600"/>
<dbReference type="PANTHER" id="PTHR46101:SF2">
    <property type="entry name" value="SERINE DECARBOXYLASE"/>
    <property type="match status" value="1"/>
</dbReference>
<gene>
    <name evidence="8" type="ORF">GUITHDRAFT_156940</name>
</gene>
<dbReference type="OMA" id="DPHKMGL"/>
<dbReference type="AlphaFoldDB" id="L1JZG7"/>
<evidence type="ECO:0000313" key="10">
    <source>
        <dbReference type="Proteomes" id="UP000011087"/>
    </source>
</evidence>
<dbReference type="InterPro" id="IPR015422">
    <property type="entry name" value="PyrdxlP-dep_Trfase_small"/>
</dbReference>
<dbReference type="SUPFAM" id="SSF53383">
    <property type="entry name" value="PLP-dependent transferases"/>
    <property type="match status" value="1"/>
</dbReference>
<reference evidence="8 10" key="1">
    <citation type="journal article" date="2012" name="Nature">
        <title>Algal genomes reveal evolutionary mosaicism and the fate of nucleomorphs.</title>
        <authorList>
            <consortium name="DOE Joint Genome Institute"/>
            <person name="Curtis B.A."/>
            <person name="Tanifuji G."/>
            <person name="Burki F."/>
            <person name="Gruber A."/>
            <person name="Irimia M."/>
            <person name="Maruyama S."/>
            <person name="Arias M.C."/>
            <person name="Ball S.G."/>
            <person name="Gile G.H."/>
            <person name="Hirakawa Y."/>
            <person name="Hopkins J.F."/>
            <person name="Kuo A."/>
            <person name="Rensing S.A."/>
            <person name="Schmutz J."/>
            <person name="Symeonidi A."/>
            <person name="Elias M."/>
            <person name="Eveleigh R.J."/>
            <person name="Herman E.K."/>
            <person name="Klute M.J."/>
            <person name="Nakayama T."/>
            <person name="Obornik M."/>
            <person name="Reyes-Prieto A."/>
            <person name="Armbrust E.V."/>
            <person name="Aves S.J."/>
            <person name="Beiko R.G."/>
            <person name="Coutinho P."/>
            <person name="Dacks J.B."/>
            <person name="Durnford D.G."/>
            <person name="Fast N.M."/>
            <person name="Green B.R."/>
            <person name="Grisdale C.J."/>
            <person name="Hempel F."/>
            <person name="Henrissat B."/>
            <person name="Hoppner M.P."/>
            <person name="Ishida K."/>
            <person name="Kim E."/>
            <person name="Koreny L."/>
            <person name="Kroth P.G."/>
            <person name="Liu Y."/>
            <person name="Malik S.B."/>
            <person name="Maier U.G."/>
            <person name="McRose D."/>
            <person name="Mock T."/>
            <person name="Neilson J.A."/>
            <person name="Onodera N.T."/>
            <person name="Poole A.M."/>
            <person name="Pritham E.J."/>
            <person name="Richards T.A."/>
            <person name="Rocap G."/>
            <person name="Roy S.W."/>
            <person name="Sarai C."/>
            <person name="Schaack S."/>
            <person name="Shirato S."/>
            <person name="Slamovits C.H."/>
            <person name="Spencer D.F."/>
            <person name="Suzuki S."/>
            <person name="Worden A.Z."/>
            <person name="Zauner S."/>
            <person name="Barry K."/>
            <person name="Bell C."/>
            <person name="Bharti A.K."/>
            <person name="Crow J.A."/>
            <person name="Grimwood J."/>
            <person name="Kramer R."/>
            <person name="Lindquist E."/>
            <person name="Lucas S."/>
            <person name="Salamov A."/>
            <person name="McFadden G.I."/>
            <person name="Lane C.E."/>
            <person name="Keeling P.J."/>
            <person name="Gray M.W."/>
            <person name="Grigoriev I.V."/>
            <person name="Archibald J.M."/>
        </authorList>
    </citation>
    <scope>NUCLEOTIDE SEQUENCE</scope>
    <source>
        <strain evidence="8 10">CCMP2712</strain>
    </source>
</reference>
<dbReference type="InterPro" id="IPR015421">
    <property type="entry name" value="PyrdxlP-dep_Trfase_major"/>
</dbReference>
<reference evidence="9" key="3">
    <citation type="submission" date="2016-03" db="UniProtKB">
        <authorList>
            <consortium name="EnsemblProtists"/>
        </authorList>
    </citation>
    <scope>IDENTIFICATION</scope>
</reference>
<dbReference type="PANTHER" id="PTHR46101">
    <property type="match status" value="1"/>
</dbReference>
<dbReference type="EMBL" id="JH992969">
    <property type="protein sequence ID" value="EKX53600.1"/>
    <property type="molecule type" value="Genomic_DNA"/>
</dbReference>
<organism evidence="8">
    <name type="scientific">Guillardia theta (strain CCMP2712)</name>
    <name type="common">Cryptophyte</name>
    <dbReference type="NCBI Taxonomy" id="905079"/>
    <lineage>
        <taxon>Eukaryota</taxon>
        <taxon>Cryptophyceae</taxon>
        <taxon>Pyrenomonadales</taxon>
        <taxon>Geminigeraceae</taxon>
        <taxon>Guillardia</taxon>
    </lineage>
</organism>
<keyword evidence="10" id="KW-1185">Reference proteome</keyword>
<dbReference type="GO" id="GO:0016831">
    <property type="term" value="F:carboxy-lyase activity"/>
    <property type="evidence" value="ECO:0007669"/>
    <property type="project" value="UniProtKB-KW"/>
</dbReference>
<dbReference type="GO" id="GO:0030170">
    <property type="term" value="F:pyridoxal phosphate binding"/>
    <property type="evidence" value="ECO:0007669"/>
    <property type="project" value="InterPro"/>
</dbReference>
<protein>
    <recommendedName>
        <fullName evidence="11">Histidine decarboxylase</fullName>
    </recommendedName>
</protein>
<evidence type="ECO:0000256" key="3">
    <source>
        <dbReference type="ARBA" id="ARBA00022793"/>
    </source>
</evidence>
<reference evidence="10" key="2">
    <citation type="submission" date="2012-11" db="EMBL/GenBank/DDBJ databases">
        <authorList>
            <person name="Kuo A."/>
            <person name="Curtis B.A."/>
            <person name="Tanifuji G."/>
            <person name="Burki F."/>
            <person name="Gruber A."/>
            <person name="Irimia M."/>
            <person name="Maruyama S."/>
            <person name="Arias M.C."/>
            <person name="Ball S.G."/>
            <person name="Gile G.H."/>
            <person name="Hirakawa Y."/>
            <person name="Hopkins J.F."/>
            <person name="Rensing S.A."/>
            <person name="Schmutz J."/>
            <person name="Symeonidi A."/>
            <person name="Elias M."/>
            <person name="Eveleigh R.J."/>
            <person name="Herman E.K."/>
            <person name="Klute M.J."/>
            <person name="Nakayama T."/>
            <person name="Obornik M."/>
            <person name="Reyes-Prieto A."/>
            <person name="Armbrust E.V."/>
            <person name="Aves S.J."/>
            <person name="Beiko R.G."/>
            <person name="Coutinho P."/>
            <person name="Dacks J.B."/>
            <person name="Durnford D.G."/>
            <person name="Fast N.M."/>
            <person name="Green B.R."/>
            <person name="Grisdale C."/>
            <person name="Hempe F."/>
            <person name="Henrissat B."/>
            <person name="Hoppner M.P."/>
            <person name="Ishida K.-I."/>
            <person name="Kim E."/>
            <person name="Koreny L."/>
            <person name="Kroth P.G."/>
            <person name="Liu Y."/>
            <person name="Malik S.-B."/>
            <person name="Maier U.G."/>
            <person name="McRose D."/>
            <person name="Mock T."/>
            <person name="Neilson J.A."/>
            <person name="Onodera N.T."/>
            <person name="Poole A.M."/>
            <person name="Pritham E.J."/>
            <person name="Richards T.A."/>
            <person name="Rocap G."/>
            <person name="Roy S.W."/>
            <person name="Sarai C."/>
            <person name="Schaack S."/>
            <person name="Shirato S."/>
            <person name="Slamovits C.H."/>
            <person name="Spencer D.F."/>
            <person name="Suzuki S."/>
            <person name="Worden A.Z."/>
            <person name="Zauner S."/>
            <person name="Barry K."/>
            <person name="Bell C."/>
            <person name="Bharti A.K."/>
            <person name="Crow J.A."/>
            <person name="Grimwood J."/>
            <person name="Kramer R."/>
            <person name="Lindquist E."/>
            <person name="Lucas S."/>
            <person name="Salamov A."/>
            <person name="McFadden G.I."/>
            <person name="Lane C.E."/>
            <person name="Keeling P.J."/>
            <person name="Gray M.W."/>
            <person name="Grigoriev I.V."/>
            <person name="Archibald J.M."/>
        </authorList>
    </citation>
    <scope>NUCLEOTIDE SEQUENCE</scope>
    <source>
        <strain evidence="10">CCMP2712</strain>
    </source>
</reference>
<keyword evidence="5 7" id="KW-0456">Lyase</keyword>
<accession>L1JZG7</accession>
<dbReference type="STRING" id="905079.L1JZG7"/>
<evidence type="ECO:0000256" key="5">
    <source>
        <dbReference type="ARBA" id="ARBA00023239"/>
    </source>
</evidence>
<dbReference type="InterPro" id="IPR002129">
    <property type="entry name" value="PyrdxlP-dep_de-COase"/>
</dbReference>